<protein>
    <submittedName>
        <fullName evidence="4">Low affinity immunoglobulin epsilon Fc receptor</fullName>
    </submittedName>
</protein>
<keyword evidence="4" id="KW-0675">Receptor</keyword>
<dbReference type="InterPro" id="IPR001304">
    <property type="entry name" value="C-type_lectin-like"/>
</dbReference>
<name>A0A8B6FHQ8_MYTGA</name>
<dbReference type="PROSITE" id="PS50041">
    <property type="entry name" value="C_TYPE_LECTIN_2"/>
    <property type="match status" value="1"/>
</dbReference>
<comment type="caution">
    <text evidence="4">The sequence shown here is derived from an EMBL/GenBank/DDBJ whole genome shotgun (WGS) entry which is preliminary data.</text>
</comment>
<keyword evidence="1" id="KW-1015">Disulfide bond</keyword>
<sequence length="183" mass="21200">MTISKMHLYMALHLSILFTFVNGFLLKNETGLGTIVKQNGCPDGWTRYDLNCYHYSSSRQTWTTAEATCEQFGGHLVVIEDNDEDSFIERFIKRFLTLSRNYAHDWTFNYTWIGASDLAKEGNWLWITGKTLGLYTNWRAPNPNNGNGYFEEDCMDWSFSGWNDNNCASRLNFVCEKEGNGRH</sequence>
<dbReference type="EMBL" id="UYJE01006948">
    <property type="protein sequence ID" value="VDI50364.1"/>
    <property type="molecule type" value="Genomic_DNA"/>
</dbReference>
<dbReference type="PROSITE" id="PS00615">
    <property type="entry name" value="C_TYPE_LECTIN_1"/>
    <property type="match status" value="1"/>
</dbReference>
<proteinExistence type="predicted"/>
<dbReference type="InterPro" id="IPR018378">
    <property type="entry name" value="C-type_lectin_CS"/>
</dbReference>
<reference evidence="4" key="1">
    <citation type="submission" date="2018-11" db="EMBL/GenBank/DDBJ databases">
        <authorList>
            <person name="Alioto T."/>
            <person name="Alioto T."/>
        </authorList>
    </citation>
    <scope>NUCLEOTIDE SEQUENCE</scope>
</reference>
<dbReference type="InterPro" id="IPR016187">
    <property type="entry name" value="CTDL_fold"/>
</dbReference>
<dbReference type="OrthoDB" id="6038959at2759"/>
<feature type="chain" id="PRO_5032329187" evidence="2">
    <location>
        <begin position="24"/>
        <end position="183"/>
    </location>
</feature>
<evidence type="ECO:0000256" key="1">
    <source>
        <dbReference type="ARBA" id="ARBA00023157"/>
    </source>
</evidence>
<dbReference type="SMART" id="SM00034">
    <property type="entry name" value="CLECT"/>
    <property type="match status" value="1"/>
</dbReference>
<feature type="domain" description="C-type lectin" evidence="3">
    <location>
        <begin position="48"/>
        <end position="176"/>
    </location>
</feature>
<dbReference type="Pfam" id="PF00059">
    <property type="entry name" value="Lectin_C"/>
    <property type="match status" value="1"/>
</dbReference>
<dbReference type="Gene3D" id="3.10.100.10">
    <property type="entry name" value="Mannose-Binding Protein A, subunit A"/>
    <property type="match status" value="1"/>
</dbReference>
<keyword evidence="5" id="KW-1185">Reference proteome</keyword>
<evidence type="ECO:0000256" key="2">
    <source>
        <dbReference type="SAM" id="SignalP"/>
    </source>
</evidence>
<accession>A0A8B6FHQ8</accession>
<dbReference type="AlphaFoldDB" id="A0A8B6FHQ8"/>
<evidence type="ECO:0000313" key="5">
    <source>
        <dbReference type="Proteomes" id="UP000596742"/>
    </source>
</evidence>
<organism evidence="4 5">
    <name type="scientific">Mytilus galloprovincialis</name>
    <name type="common">Mediterranean mussel</name>
    <dbReference type="NCBI Taxonomy" id="29158"/>
    <lineage>
        <taxon>Eukaryota</taxon>
        <taxon>Metazoa</taxon>
        <taxon>Spiralia</taxon>
        <taxon>Lophotrochozoa</taxon>
        <taxon>Mollusca</taxon>
        <taxon>Bivalvia</taxon>
        <taxon>Autobranchia</taxon>
        <taxon>Pteriomorphia</taxon>
        <taxon>Mytilida</taxon>
        <taxon>Mytiloidea</taxon>
        <taxon>Mytilidae</taxon>
        <taxon>Mytilinae</taxon>
        <taxon>Mytilus</taxon>
    </lineage>
</organism>
<dbReference type="InterPro" id="IPR016186">
    <property type="entry name" value="C-type_lectin-like/link_sf"/>
</dbReference>
<evidence type="ECO:0000259" key="3">
    <source>
        <dbReference type="PROSITE" id="PS50041"/>
    </source>
</evidence>
<feature type="signal peptide" evidence="2">
    <location>
        <begin position="1"/>
        <end position="23"/>
    </location>
</feature>
<dbReference type="Proteomes" id="UP000596742">
    <property type="component" value="Unassembled WGS sequence"/>
</dbReference>
<dbReference type="PANTHER" id="PTHR22803">
    <property type="entry name" value="MANNOSE, PHOSPHOLIPASE, LECTIN RECEPTOR RELATED"/>
    <property type="match status" value="1"/>
</dbReference>
<dbReference type="SUPFAM" id="SSF56436">
    <property type="entry name" value="C-type lectin-like"/>
    <property type="match status" value="1"/>
</dbReference>
<keyword evidence="2" id="KW-0732">Signal</keyword>
<evidence type="ECO:0000313" key="4">
    <source>
        <dbReference type="EMBL" id="VDI50364.1"/>
    </source>
</evidence>
<gene>
    <name evidence="4" type="ORF">MGAL_10B060148</name>
</gene>
<dbReference type="InterPro" id="IPR050111">
    <property type="entry name" value="C-type_lectin/snaclec_domain"/>
</dbReference>